<dbReference type="EMBL" id="BEYU01000019">
    <property type="protein sequence ID" value="GBG26271.1"/>
    <property type="molecule type" value="Genomic_DNA"/>
</dbReference>
<dbReference type="PANTHER" id="PTHR46790">
    <property type="entry name" value="CENTROMERE PROTEIN N"/>
    <property type="match status" value="1"/>
</dbReference>
<comment type="similarity">
    <text evidence="3">Belongs to the CENP-N/CHL4 family.</text>
</comment>
<dbReference type="GO" id="GO:0005654">
    <property type="term" value="C:nucleoplasm"/>
    <property type="evidence" value="ECO:0007669"/>
    <property type="project" value="TreeGrafter"/>
</dbReference>
<evidence type="ECO:0000313" key="9">
    <source>
        <dbReference type="Proteomes" id="UP000241890"/>
    </source>
</evidence>
<dbReference type="GO" id="GO:0007059">
    <property type="term" value="P:chromosome segregation"/>
    <property type="evidence" value="ECO:0007669"/>
    <property type="project" value="InterPro"/>
</dbReference>
<keyword evidence="9" id="KW-1185">Reference proteome</keyword>
<dbReference type="Pfam" id="PF05238">
    <property type="entry name" value="CENP-N"/>
    <property type="match status" value="1"/>
</dbReference>
<organism evidence="8 9">
    <name type="scientific">Hondaea fermentalgiana</name>
    <dbReference type="NCBI Taxonomy" id="2315210"/>
    <lineage>
        <taxon>Eukaryota</taxon>
        <taxon>Sar</taxon>
        <taxon>Stramenopiles</taxon>
        <taxon>Bigyra</taxon>
        <taxon>Labyrinthulomycetes</taxon>
        <taxon>Thraustochytrida</taxon>
        <taxon>Thraustochytriidae</taxon>
        <taxon>Hondaea</taxon>
    </lineage>
</organism>
<keyword evidence="6" id="KW-0137">Centromere</keyword>
<keyword evidence="4" id="KW-0158">Chromosome</keyword>
<dbReference type="GO" id="GO:0034080">
    <property type="term" value="P:CENP-A containing chromatin assembly"/>
    <property type="evidence" value="ECO:0007669"/>
    <property type="project" value="InterPro"/>
</dbReference>
<dbReference type="InterPro" id="IPR052011">
    <property type="entry name" value="CENP-NAC/CAD_complex"/>
</dbReference>
<name>A0A2R5GDJ6_9STRA</name>
<comment type="subcellular location">
    <subcellularLocation>
        <location evidence="2">Chromosome</location>
        <location evidence="2">Centromere</location>
    </subcellularLocation>
    <subcellularLocation>
        <location evidence="1">Nucleus</location>
    </subcellularLocation>
</comment>
<evidence type="ECO:0000256" key="3">
    <source>
        <dbReference type="ARBA" id="ARBA00005566"/>
    </source>
</evidence>
<accession>A0A2R5GDJ6</accession>
<reference evidence="8 9" key="1">
    <citation type="submission" date="2017-12" db="EMBL/GenBank/DDBJ databases">
        <title>Sequencing, de novo assembly and annotation of complete genome of a new Thraustochytrid species, strain FCC1311.</title>
        <authorList>
            <person name="Sedici K."/>
            <person name="Godart F."/>
            <person name="Aiese Cigliano R."/>
            <person name="Sanseverino W."/>
            <person name="Barakat M."/>
            <person name="Ortet P."/>
            <person name="Marechal E."/>
            <person name="Cagnac O."/>
            <person name="Amato A."/>
        </authorList>
    </citation>
    <scope>NUCLEOTIDE SEQUENCE [LARGE SCALE GENOMIC DNA]</scope>
</reference>
<dbReference type="InParanoid" id="A0A2R5GDJ6"/>
<evidence type="ECO:0000256" key="6">
    <source>
        <dbReference type="ARBA" id="ARBA00023328"/>
    </source>
</evidence>
<gene>
    <name evidence="8" type="ORF">FCC1311_024922</name>
</gene>
<evidence type="ECO:0000256" key="5">
    <source>
        <dbReference type="ARBA" id="ARBA00023242"/>
    </source>
</evidence>
<evidence type="ECO:0000256" key="2">
    <source>
        <dbReference type="ARBA" id="ARBA00004584"/>
    </source>
</evidence>
<evidence type="ECO:0000256" key="1">
    <source>
        <dbReference type="ARBA" id="ARBA00004123"/>
    </source>
</evidence>
<dbReference type="GO" id="GO:0000775">
    <property type="term" value="C:chromosome, centromeric region"/>
    <property type="evidence" value="ECO:0007669"/>
    <property type="project" value="UniProtKB-SubCell"/>
</dbReference>
<comment type="caution">
    <text evidence="8">The sequence shown here is derived from an EMBL/GenBank/DDBJ whole genome shotgun (WGS) entry which is preliminary data.</text>
</comment>
<protein>
    <submittedName>
        <fullName evidence="8">Centromere protein N</fullName>
    </submittedName>
</protein>
<dbReference type="InterPro" id="IPR007902">
    <property type="entry name" value="Chl4/mis15/CENP-N"/>
</dbReference>
<dbReference type="AlphaFoldDB" id="A0A2R5GDJ6"/>
<dbReference type="PANTHER" id="PTHR46790:SF1">
    <property type="entry name" value="CENTROMERE PROTEIN N"/>
    <property type="match status" value="1"/>
</dbReference>
<proteinExistence type="inferred from homology"/>
<feature type="region of interest" description="Disordered" evidence="7">
    <location>
        <begin position="1"/>
        <end position="38"/>
    </location>
</feature>
<feature type="compositionally biased region" description="Gly residues" evidence="7">
    <location>
        <begin position="18"/>
        <end position="35"/>
    </location>
</feature>
<evidence type="ECO:0000256" key="7">
    <source>
        <dbReference type="SAM" id="MobiDB-lite"/>
    </source>
</evidence>
<feature type="compositionally biased region" description="Basic residues" evidence="7">
    <location>
        <begin position="1"/>
        <end position="12"/>
    </location>
</feature>
<sequence>MPRRSAHGRGHVATRGQGNSGGASNGGTGDGGRGGATTKVVNVGRVRSLADLLEDPGRRNWSVYRLQGVRRTGLRDPESFGEALREAIAPFFSLSVEAVEFKESLWVQLKGKTGMQLLTAENVFLVYPPHSKFLFVTPFRSKDAVPIFCQALCNVFQCANVDELALFGKDITTLKDLALRKLSQGAFSAYRLCAAVFDYDPLQDQQSLAKRRRAVIDKVLDEEQARSNADQARGKDRNQVIRKTAARAPARRFTCPTGSGTKGDEEANLGLRTVCLKARDDLRSSDGARTDVENLQCYIRLEGSNVLRGLEALYENDLVVEGQEVPAIFDTADLLAQGDGDYVDSLDDSSSPAKRRRTSTRLLWARGAAQ</sequence>
<dbReference type="Proteomes" id="UP000241890">
    <property type="component" value="Unassembled WGS sequence"/>
</dbReference>
<dbReference type="OrthoDB" id="6585699at2759"/>
<keyword evidence="5" id="KW-0539">Nucleus</keyword>
<evidence type="ECO:0000256" key="4">
    <source>
        <dbReference type="ARBA" id="ARBA00022454"/>
    </source>
</evidence>
<evidence type="ECO:0000313" key="8">
    <source>
        <dbReference type="EMBL" id="GBG26271.1"/>
    </source>
</evidence>